<accession>A0A8J7JAK2</accession>
<comment type="caution">
    <text evidence="3">The sequence shown here is derived from an EMBL/GenBank/DDBJ whole genome shotgun (WGS) entry which is preliminary data.</text>
</comment>
<keyword evidence="1" id="KW-0808">Transferase</keyword>
<dbReference type="GO" id="GO:0016757">
    <property type="term" value="F:glycosyltransferase activity"/>
    <property type="evidence" value="ECO:0007669"/>
    <property type="project" value="InterPro"/>
</dbReference>
<dbReference type="Gene3D" id="3.40.50.2000">
    <property type="entry name" value="Glycogen Phosphorylase B"/>
    <property type="match status" value="2"/>
</dbReference>
<gene>
    <name evidence="3" type="ORF">IQ249_11145</name>
</gene>
<evidence type="ECO:0000256" key="1">
    <source>
        <dbReference type="ARBA" id="ARBA00022679"/>
    </source>
</evidence>
<dbReference type="GO" id="GO:0009103">
    <property type="term" value="P:lipopolysaccharide biosynthetic process"/>
    <property type="evidence" value="ECO:0007669"/>
    <property type="project" value="TreeGrafter"/>
</dbReference>
<evidence type="ECO:0000259" key="2">
    <source>
        <dbReference type="Pfam" id="PF00534"/>
    </source>
</evidence>
<feature type="domain" description="Glycosyl transferase family 1" evidence="2">
    <location>
        <begin position="207"/>
        <end position="365"/>
    </location>
</feature>
<dbReference type="RefSeq" id="WP_194029547.1">
    <property type="nucleotide sequence ID" value="NZ_JADEWZ010000014.1"/>
</dbReference>
<organism evidence="3 4">
    <name type="scientific">Lusitaniella coriacea LEGE 07157</name>
    <dbReference type="NCBI Taxonomy" id="945747"/>
    <lineage>
        <taxon>Bacteria</taxon>
        <taxon>Bacillati</taxon>
        <taxon>Cyanobacteriota</taxon>
        <taxon>Cyanophyceae</taxon>
        <taxon>Spirulinales</taxon>
        <taxon>Lusitaniellaceae</taxon>
        <taxon>Lusitaniella</taxon>
    </lineage>
</organism>
<dbReference type="EMBL" id="JADEWZ010000014">
    <property type="protein sequence ID" value="MBE9116455.1"/>
    <property type="molecule type" value="Genomic_DNA"/>
</dbReference>
<dbReference type="FunFam" id="3.40.50.2000:FF:000119">
    <property type="entry name" value="Glycosyl transferase group 1"/>
    <property type="match status" value="1"/>
</dbReference>
<dbReference type="SUPFAM" id="SSF53756">
    <property type="entry name" value="UDP-Glycosyltransferase/glycogen phosphorylase"/>
    <property type="match status" value="1"/>
</dbReference>
<name>A0A8J7JAK2_9CYAN</name>
<evidence type="ECO:0000313" key="4">
    <source>
        <dbReference type="Proteomes" id="UP000654482"/>
    </source>
</evidence>
<sequence length="389" mass="44732">MVKIVIDATPIRPKPSGIGVYVLNLIQGLYKLQDSENFQLGISYQPSLKNWISGDSSLPPQLEKYRPQHFIPLPVTLATLLANSSNPILSHCEKYFDSPDLINGTDHFVYPCKKSLKVMTIHDLTFLKYPEYASPIVKKTYKNRVQKCLQWTDSIITFTNSTRKDICKYFNFDSERIFVTPQASRYENFVLESQQIEILKKTVNYDFSQPYLLFVSTLEPRKNIINLIRAFNSLKKDRPIKHHLILIGQKGWDEKLIFTEIERSPYRDCIHHLDYLSDELVALFYSQAEVFVYPSFYEGFGLPVLEAMTLGAPVITSNTSSLPEVAGDAALLINPHNPIELADAIFRVIQDSHLRQMLIQKGKERAKSFSWEKTAKATLNAYRETLIRQ</sequence>
<evidence type="ECO:0000313" key="3">
    <source>
        <dbReference type="EMBL" id="MBE9116455.1"/>
    </source>
</evidence>
<dbReference type="PANTHER" id="PTHR46401:SF2">
    <property type="entry name" value="GLYCOSYLTRANSFERASE WBBK-RELATED"/>
    <property type="match status" value="1"/>
</dbReference>
<dbReference type="AlphaFoldDB" id="A0A8J7JAK2"/>
<dbReference type="Proteomes" id="UP000654482">
    <property type="component" value="Unassembled WGS sequence"/>
</dbReference>
<dbReference type="Pfam" id="PF00534">
    <property type="entry name" value="Glycos_transf_1"/>
    <property type="match status" value="1"/>
</dbReference>
<dbReference type="CDD" id="cd03809">
    <property type="entry name" value="GT4_MtfB-like"/>
    <property type="match status" value="1"/>
</dbReference>
<protein>
    <submittedName>
        <fullName evidence="3">Glycosyltransferase family 4 protein</fullName>
    </submittedName>
</protein>
<dbReference type="InterPro" id="IPR001296">
    <property type="entry name" value="Glyco_trans_1"/>
</dbReference>
<keyword evidence="4" id="KW-1185">Reference proteome</keyword>
<dbReference type="PANTHER" id="PTHR46401">
    <property type="entry name" value="GLYCOSYLTRANSFERASE WBBK-RELATED"/>
    <property type="match status" value="1"/>
</dbReference>
<reference evidence="3" key="1">
    <citation type="submission" date="2020-10" db="EMBL/GenBank/DDBJ databases">
        <authorList>
            <person name="Castelo-Branco R."/>
            <person name="Eusebio N."/>
            <person name="Adriana R."/>
            <person name="Vieira A."/>
            <person name="Brugerolle De Fraissinette N."/>
            <person name="Rezende De Castro R."/>
            <person name="Schneider M.P."/>
            <person name="Vasconcelos V."/>
            <person name="Leao P.N."/>
        </authorList>
    </citation>
    <scope>NUCLEOTIDE SEQUENCE</scope>
    <source>
        <strain evidence="3">LEGE 07157</strain>
    </source>
</reference>
<proteinExistence type="predicted"/>